<dbReference type="InterPro" id="IPR029044">
    <property type="entry name" value="Nucleotide-diphossugar_trans"/>
</dbReference>
<proteinExistence type="predicted"/>
<dbReference type="STRING" id="762845.BCR26_03140"/>
<keyword evidence="2" id="KW-0808">Transferase</keyword>
<sequence length="255" mass="29672">MLNQKKELVSIIMPAYNCEKYIQTAIQSVINQTYLVWELIVVDDHSTDQTLAIARSIADNEPRISIIELSNNQGGALARNKGIKKAQGKYIAFLDSDDVWGKEKLQTQICFMKENNYHFTATSYSKIDEYGNSLNKIIKAKTIQDYKSLLKYCPGNSTIIYNADQLGKFYIINLKKRNDYFMWLGIIKKSKVLYGLDSNLSSHRLRQDSLSTEKSKLVKYHWYIYYRLEKLGFWYSLYLTGFWIFKTIKGKLLNG</sequence>
<accession>A0A1E5KX55</accession>
<dbReference type="OrthoDB" id="9802649at2"/>
<comment type="caution">
    <text evidence="2">The sequence shown here is derived from an EMBL/GenBank/DDBJ whole genome shotgun (WGS) entry which is preliminary data.</text>
</comment>
<protein>
    <submittedName>
        <fullName evidence="2">Glycosyl transferase</fullName>
    </submittedName>
</protein>
<evidence type="ECO:0000259" key="1">
    <source>
        <dbReference type="Pfam" id="PF00535"/>
    </source>
</evidence>
<dbReference type="AlphaFoldDB" id="A0A1E5KX55"/>
<gene>
    <name evidence="2" type="ORF">BCR26_03140</name>
</gene>
<organism evidence="2 3">
    <name type="scientific">Enterococcus rivorum</name>
    <dbReference type="NCBI Taxonomy" id="762845"/>
    <lineage>
        <taxon>Bacteria</taxon>
        <taxon>Bacillati</taxon>
        <taxon>Bacillota</taxon>
        <taxon>Bacilli</taxon>
        <taxon>Lactobacillales</taxon>
        <taxon>Enterococcaceae</taxon>
        <taxon>Enterococcus</taxon>
    </lineage>
</organism>
<dbReference type="Pfam" id="PF00535">
    <property type="entry name" value="Glycos_transf_2"/>
    <property type="match status" value="1"/>
</dbReference>
<dbReference type="InterPro" id="IPR001173">
    <property type="entry name" value="Glyco_trans_2-like"/>
</dbReference>
<evidence type="ECO:0000313" key="3">
    <source>
        <dbReference type="Proteomes" id="UP000095256"/>
    </source>
</evidence>
<dbReference type="RefSeq" id="WP_069698718.1">
    <property type="nucleotide sequence ID" value="NZ_JAGGMA010000001.1"/>
</dbReference>
<reference evidence="2 3" key="1">
    <citation type="submission" date="2016-09" db="EMBL/GenBank/DDBJ databases">
        <authorList>
            <person name="Capua I."/>
            <person name="De Benedictis P."/>
            <person name="Joannis T."/>
            <person name="Lombin L.H."/>
            <person name="Cattoli G."/>
        </authorList>
    </citation>
    <scope>NUCLEOTIDE SEQUENCE [LARGE SCALE GENOMIC DNA]</scope>
    <source>
        <strain evidence="2 3">LMG 25899</strain>
    </source>
</reference>
<dbReference type="PANTHER" id="PTHR43685">
    <property type="entry name" value="GLYCOSYLTRANSFERASE"/>
    <property type="match status" value="1"/>
</dbReference>
<feature type="domain" description="Glycosyltransferase 2-like" evidence="1">
    <location>
        <begin position="10"/>
        <end position="139"/>
    </location>
</feature>
<dbReference type="Proteomes" id="UP000095256">
    <property type="component" value="Unassembled WGS sequence"/>
</dbReference>
<keyword evidence="3" id="KW-1185">Reference proteome</keyword>
<dbReference type="EMBL" id="MIEK01000023">
    <property type="protein sequence ID" value="OEH82442.1"/>
    <property type="molecule type" value="Genomic_DNA"/>
</dbReference>
<name>A0A1E5KX55_9ENTE</name>
<dbReference type="PANTHER" id="PTHR43685:SF2">
    <property type="entry name" value="GLYCOSYLTRANSFERASE 2-LIKE DOMAIN-CONTAINING PROTEIN"/>
    <property type="match status" value="1"/>
</dbReference>
<evidence type="ECO:0000313" key="2">
    <source>
        <dbReference type="EMBL" id="OEH82442.1"/>
    </source>
</evidence>
<dbReference type="Gene3D" id="3.90.550.10">
    <property type="entry name" value="Spore Coat Polysaccharide Biosynthesis Protein SpsA, Chain A"/>
    <property type="match status" value="1"/>
</dbReference>
<dbReference type="InterPro" id="IPR050834">
    <property type="entry name" value="Glycosyltransf_2"/>
</dbReference>
<dbReference type="GO" id="GO:0016740">
    <property type="term" value="F:transferase activity"/>
    <property type="evidence" value="ECO:0007669"/>
    <property type="project" value="UniProtKB-KW"/>
</dbReference>
<dbReference type="CDD" id="cd00761">
    <property type="entry name" value="Glyco_tranf_GTA_type"/>
    <property type="match status" value="1"/>
</dbReference>
<dbReference type="SUPFAM" id="SSF53448">
    <property type="entry name" value="Nucleotide-diphospho-sugar transferases"/>
    <property type="match status" value="1"/>
</dbReference>